<keyword evidence="2" id="KW-0964">Secreted</keyword>
<accession>A0AAD6KLS0</accession>
<dbReference type="InterPro" id="IPR012334">
    <property type="entry name" value="Pectin_lyas_fold"/>
</dbReference>
<comment type="caution">
    <text evidence="3">The sequence shown here is derived from an EMBL/GenBank/DDBJ whole genome shotgun (WGS) entry which is preliminary data.</text>
</comment>
<gene>
    <name evidence="3" type="ORF">OIU84_026432</name>
</gene>
<dbReference type="Gene3D" id="2.160.20.10">
    <property type="entry name" value="Single-stranded right-handed beta-helix, Pectin lyase-like"/>
    <property type="match status" value="2"/>
</dbReference>
<sequence length="268" mass="30413">MVSWNSTGACLGDECRPRLVGFIGCTNVKVWNVMLSEPAYWCLHIVQCRNTYIYDVSIYDCWIRTKSSAIKLGSASWFEFKGLVFDNISIVDSHRGLGLQIRDGGNVSDVTFSNINISTRYYDPSWWGRAEPIYVTTCPRHSCSKEGSISNLQFINITAKSENGVFLSGSKGGLLSNLRFINMNLTYSRWTDYTGGLVDYRPGCQGLVNHSAAGIIMEHIEGFEIENVNMRWSDYQNELWDNPLDFRPSTVNNISLRNFNSALYKQMK</sequence>
<dbReference type="SUPFAM" id="SSF51126">
    <property type="entry name" value="Pectin lyase-like"/>
    <property type="match status" value="1"/>
</dbReference>
<dbReference type="InterPro" id="IPR011050">
    <property type="entry name" value="Pectin_lyase_fold/virulence"/>
</dbReference>
<evidence type="ECO:0000313" key="4">
    <source>
        <dbReference type="Proteomes" id="UP001162972"/>
    </source>
</evidence>
<reference evidence="3 4" key="1">
    <citation type="journal article" date="2023" name="Int. J. Mol. Sci.">
        <title>De Novo Assembly and Annotation of 11 Diverse Shrub Willow (Salix) Genomes Reveals Novel Gene Organization in Sex-Linked Regions.</title>
        <authorList>
            <person name="Hyden B."/>
            <person name="Feng K."/>
            <person name="Yates T.B."/>
            <person name="Jawdy S."/>
            <person name="Cereghino C."/>
            <person name="Smart L.B."/>
            <person name="Muchero W."/>
        </authorList>
    </citation>
    <scope>NUCLEOTIDE SEQUENCE [LARGE SCALE GENOMIC DNA]</scope>
    <source>
        <tissue evidence="3">Shoot tip</tissue>
    </source>
</reference>
<dbReference type="EMBL" id="JAPFFJ010000006">
    <property type="protein sequence ID" value="KAJ6425852.1"/>
    <property type="molecule type" value="Genomic_DNA"/>
</dbReference>
<evidence type="ECO:0000256" key="2">
    <source>
        <dbReference type="ARBA" id="ARBA00022512"/>
    </source>
</evidence>
<dbReference type="PANTHER" id="PTHR31339:SF0">
    <property type="entry name" value="PECTIN LYASE-LIKE SUPERFAMILY PROTEIN"/>
    <property type="match status" value="1"/>
</dbReference>
<comment type="subcellular location">
    <subcellularLocation>
        <location evidence="1">Secreted</location>
        <location evidence="1">Cell wall</location>
    </subcellularLocation>
</comment>
<keyword evidence="4" id="KW-1185">Reference proteome</keyword>
<dbReference type="InterPro" id="IPR051801">
    <property type="entry name" value="GH28_Enzymes"/>
</dbReference>
<proteinExistence type="predicted"/>
<dbReference type="Proteomes" id="UP001162972">
    <property type="component" value="Chromosome 16"/>
</dbReference>
<dbReference type="AlphaFoldDB" id="A0AAD6KLS0"/>
<evidence type="ECO:0008006" key="5">
    <source>
        <dbReference type="Google" id="ProtNLM"/>
    </source>
</evidence>
<keyword evidence="2" id="KW-0134">Cell wall</keyword>
<dbReference type="PANTHER" id="PTHR31339">
    <property type="entry name" value="PECTIN LYASE-RELATED"/>
    <property type="match status" value="1"/>
</dbReference>
<name>A0AAD6KLS0_9ROSI</name>
<evidence type="ECO:0000313" key="3">
    <source>
        <dbReference type="EMBL" id="KAJ6425852.1"/>
    </source>
</evidence>
<evidence type="ECO:0000256" key="1">
    <source>
        <dbReference type="ARBA" id="ARBA00004191"/>
    </source>
</evidence>
<organism evidence="3 4">
    <name type="scientific">Salix udensis</name>
    <dbReference type="NCBI Taxonomy" id="889485"/>
    <lineage>
        <taxon>Eukaryota</taxon>
        <taxon>Viridiplantae</taxon>
        <taxon>Streptophyta</taxon>
        <taxon>Embryophyta</taxon>
        <taxon>Tracheophyta</taxon>
        <taxon>Spermatophyta</taxon>
        <taxon>Magnoliopsida</taxon>
        <taxon>eudicotyledons</taxon>
        <taxon>Gunneridae</taxon>
        <taxon>Pentapetalae</taxon>
        <taxon>rosids</taxon>
        <taxon>fabids</taxon>
        <taxon>Malpighiales</taxon>
        <taxon>Salicaceae</taxon>
        <taxon>Saliceae</taxon>
        <taxon>Salix</taxon>
    </lineage>
</organism>
<protein>
    <recommendedName>
        <fullName evidence="5">Polygalacturonase</fullName>
    </recommendedName>
</protein>